<dbReference type="Proteomes" id="UP000613743">
    <property type="component" value="Unassembled WGS sequence"/>
</dbReference>
<evidence type="ECO:0000313" key="2">
    <source>
        <dbReference type="EMBL" id="GGI91185.1"/>
    </source>
</evidence>
<keyword evidence="3" id="KW-1185">Reference proteome</keyword>
<reference evidence="2" key="2">
    <citation type="submission" date="2020-09" db="EMBL/GenBank/DDBJ databases">
        <authorList>
            <person name="Sun Q."/>
            <person name="Ohkuma M."/>
        </authorList>
    </citation>
    <scope>NUCLEOTIDE SEQUENCE</scope>
    <source>
        <strain evidence="2">JCM 30804</strain>
    </source>
</reference>
<evidence type="ECO:0000313" key="3">
    <source>
        <dbReference type="Proteomes" id="UP000613743"/>
    </source>
</evidence>
<keyword evidence="1" id="KW-1133">Transmembrane helix</keyword>
<dbReference type="EMBL" id="BMPZ01000011">
    <property type="protein sequence ID" value="GGI91185.1"/>
    <property type="molecule type" value="Genomic_DNA"/>
</dbReference>
<gene>
    <name evidence="2" type="ORF">GCM10009332_30610</name>
</gene>
<protein>
    <submittedName>
        <fullName evidence="2">Uncharacterized protein</fullName>
    </submittedName>
</protein>
<keyword evidence="1" id="KW-0812">Transmembrane</keyword>
<feature type="transmembrane region" description="Helical" evidence="1">
    <location>
        <begin position="12"/>
        <end position="28"/>
    </location>
</feature>
<name>A0A917NDD5_9GAMM</name>
<keyword evidence="1" id="KW-0472">Membrane</keyword>
<accession>A0A917NDD5</accession>
<evidence type="ECO:0000256" key="1">
    <source>
        <dbReference type="SAM" id="Phobius"/>
    </source>
</evidence>
<comment type="caution">
    <text evidence="2">The sequence shown here is derived from an EMBL/GenBank/DDBJ whole genome shotgun (WGS) entry which is preliminary data.</text>
</comment>
<sequence>MKNDSSSKYNNYLIVSFIMFLGLIYNVFEQDFTGSGVFLISTVVFLSFGIIKKRAPTKDSSVD</sequence>
<feature type="transmembrane region" description="Helical" evidence="1">
    <location>
        <begin position="34"/>
        <end position="51"/>
    </location>
</feature>
<reference evidence="2" key="1">
    <citation type="journal article" date="2014" name="Int. J. Syst. Evol. Microbiol.">
        <title>Complete genome sequence of Corynebacterium casei LMG S-19264T (=DSM 44701T), isolated from a smear-ripened cheese.</title>
        <authorList>
            <consortium name="US DOE Joint Genome Institute (JGI-PGF)"/>
            <person name="Walter F."/>
            <person name="Albersmeier A."/>
            <person name="Kalinowski J."/>
            <person name="Ruckert C."/>
        </authorList>
    </citation>
    <scope>NUCLEOTIDE SEQUENCE</scope>
    <source>
        <strain evidence="2">JCM 30804</strain>
    </source>
</reference>
<proteinExistence type="predicted"/>
<organism evidence="2 3">
    <name type="scientific">Shewanella gelidii</name>
    <dbReference type="NCBI Taxonomy" id="1642821"/>
    <lineage>
        <taxon>Bacteria</taxon>
        <taxon>Pseudomonadati</taxon>
        <taxon>Pseudomonadota</taxon>
        <taxon>Gammaproteobacteria</taxon>
        <taxon>Alteromonadales</taxon>
        <taxon>Shewanellaceae</taxon>
        <taxon>Shewanella</taxon>
    </lineage>
</organism>
<dbReference type="RefSeq" id="WP_188922546.1">
    <property type="nucleotide sequence ID" value="NZ_BMPZ01000011.1"/>
</dbReference>
<dbReference type="AlphaFoldDB" id="A0A917NDD5"/>